<dbReference type="PROSITE" id="PS51253">
    <property type="entry name" value="HTH_CENPB"/>
    <property type="match status" value="1"/>
</dbReference>
<evidence type="ECO:0000313" key="5">
    <source>
        <dbReference type="Proteomes" id="UP000694403"/>
    </source>
</evidence>
<name>A0A8C3SC49_CHESE</name>
<dbReference type="InterPro" id="IPR009057">
    <property type="entry name" value="Homeodomain-like_sf"/>
</dbReference>
<dbReference type="PANTHER" id="PTHR19303">
    <property type="entry name" value="TRANSPOSON"/>
    <property type="match status" value="1"/>
</dbReference>
<protein>
    <recommendedName>
        <fullName evidence="3">HTH CENPB-type domain-containing protein</fullName>
    </recommendedName>
</protein>
<feature type="region of interest" description="Disordered" evidence="2">
    <location>
        <begin position="1"/>
        <end position="26"/>
    </location>
</feature>
<dbReference type="Pfam" id="PF03184">
    <property type="entry name" value="DDE_1"/>
    <property type="match status" value="1"/>
</dbReference>
<dbReference type="InterPro" id="IPR004875">
    <property type="entry name" value="DDE_SF_endonuclease_dom"/>
</dbReference>
<dbReference type="InterPro" id="IPR036397">
    <property type="entry name" value="RNaseH_sf"/>
</dbReference>
<dbReference type="SMART" id="SM00674">
    <property type="entry name" value="CENPB"/>
    <property type="match status" value="1"/>
</dbReference>
<evidence type="ECO:0000256" key="2">
    <source>
        <dbReference type="SAM" id="MobiDB-lite"/>
    </source>
</evidence>
<organism evidence="4 5">
    <name type="scientific">Chelydra serpentina</name>
    <name type="common">Snapping turtle</name>
    <name type="synonym">Testudo serpentina</name>
    <dbReference type="NCBI Taxonomy" id="8475"/>
    <lineage>
        <taxon>Eukaryota</taxon>
        <taxon>Metazoa</taxon>
        <taxon>Chordata</taxon>
        <taxon>Craniata</taxon>
        <taxon>Vertebrata</taxon>
        <taxon>Euteleostomi</taxon>
        <taxon>Archelosauria</taxon>
        <taxon>Testudinata</taxon>
        <taxon>Testudines</taxon>
        <taxon>Cryptodira</taxon>
        <taxon>Durocryptodira</taxon>
        <taxon>Americhelydia</taxon>
        <taxon>Chelydroidea</taxon>
        <taxon>Chelydridae</taxon>
        <taxon>Chelydra</taxon>
    </lineage>
</organism>
<evidence type="ECO:0000259" key="3">
    <source>
        <dbReference type="PROSITE" id="PS51253"/>
    </source>
</evidence>
<keyword evidence="5" id="KW-1185">Reference proteome</keyword>
<dbReference type="Pfam" id="PF03221">
    <property type="entry name" value="HTH_Tnp_Tc5"/>
    <property type="match status" value="1"/>
</dbReference>
<dbReference type="Gene3D" id="1.10.10.60">
    <property type="entry name" value="Homeodomain-like"/>
    <property type="match status" value="2"/>
</dbReference>
<dbReference type="AlphaFoldDB" id="A0A8C3SC49"/>
<dbReference type="GO" id="GO:0005634">
    <property type="term" value="C:nucleus"/>
    <property type="evidence" value="ECO:0007669"/>
    <property type="project" value="TreeGrafter"/>
</dbReference>
<sequence>MSQKRRARDSGVPSSSSTTSGKKTRKTISLGTKLDVLRHFDAGERAVDIGITLGLTPTTVRTIRSNADKIRASARCVTPLSATKISRSRSSLMENMERLLSVWIEDQNQRNIPLTMVVIQAKAKSLYDKLKKDQGEGSQTEMFMASRGWFDRFKRRFHLHNMKMSGEVASADTAAAKKFLDYLKQIIEEGGYSPKQVFNVNEMSLYWKRMPEQTYISREEKTAPGFKAAKDRLTLLLGGNAAGDMKMKPLTVYQFETPRALKGFSKEHLPVIWRSNKKAWITGAIFSEWLTLYAVPAWKEYCAKENLDFKILLLIDNAPAHPINLDDLCENVKVVFLPPNTTSLIQPMDQGAIAAFKAYYLRRTFDQLIRGTDGEGKPTIRQFWRDYNILKCINNIGESWAEVTQACMNGVWWKLWPECVNDLKGFKDVVPAMKKDILRLAKKAGFDEVEEADVTQLLQSHGEELTNEDLMQLDMM</sequence>
<reference evidence="4" key="1">
    <citation type="submission" date="2025-08" db="UniProtKB">
        <authorList>
            <consortium name="Ensembl"/>
        </authorList>
    </citation>
    <scope>IDENTIFICATION</scope>
</reference>
<feature type="domain" description="HTH CENPB-type" evidence="3">
    <location>
        <begin position="84"/>
        <end position="163"/>
    </location>
</feature>
<dbReference type="Gene3D" id="3.30.420.10">
    <property type="entry name" value="Ribonuclease H-like superfamily/Ribonuclease H"/>
    <property type="match status" value="1"/>
</dbReference>
<keyword evidence="1" id="KW-0238">DNA-binding</keyword>
<dbReference type="Ensembl" id="ENSCSRT00000011280.1">
    <property type="protein sequence ID" value="ENSCSRP00000010874.1"/>
    <property type="gene ID" value="ENSCSRG00000008156.1"/>
</dbReference>
<dbReference type="SUPFAM" id="SSF46689">
    <property type="entry name" value="Homeodomain-like"/>
    <property type="match status" value="2"/>
</dbReference>
<dbReference type="GO" id="GO:0003677">
    <property type="term" value="F:DNA binding"/>
    <property type="evidence" value="ECO:0007669"/>
    <property type="project" value="UniProtKB-KW"/>
</dbReference>
<evidence type="ECO:0000256" key="1">
    <source>
        <dbReference type="ARBA" id="ARBA00023125"/>
    </source>
</evidence>
<evidence type="ECO:0000313" key="4">
    <source>
        <dbReference type="Ensembl" id="ENSCSRP00000010874.1"/>
    </source>
</evidence>
<dbReference type="PANTHER" id="PTHR19303:SF26">
    <property type="entry name" value="TIGGER TRANSPOSABLE ELEMENT-DERIVED PROTEIN 1"/>
    <property type="match status" value="1"/>
</dbReference>
<dbReference type="Proteomes" id="UP000694403">
    <property type="component" value="Unplaced"/>
</dbReference>
<dbReference type="InterPro" id="IPR006600">
    <property type="entry name" value="HTH_CenpB_DNA-bd_dom"/>
</dbReference>
<dbReference type="InterPro" id="IPR050863">
    <property type="entry name" value="CenT-Element_Derived"/>
</dbReference>
<reference evidence="4" key="2">
    <citation type="submission" date="2025-09" db="UniProtKB">
        <authorList>
            <consortium name="Ensembl"/>
        </authorList>
    </citation>
    <scope>IDENTIFICATION</scope>
</reference>
<accession>A0A8C3SC49</accession>
<proteinExistence type="predicted"/>